<dbReference type="EMBL" id="VJXR01000050">
    <property type="protein sequence ID" value="TRW44212.1"/>
    <property type="molecule type" value="Genomic_DNA"/>
</dbReference>
<feature type="domain" description="Peptidase M28" evidence="3">
    <location>
        <begin position="300"/>
        <end position="524"/>
    </location>
</feature>
<dbReference type="PANTHER" id="PTHR12147:SF26">
    <property type="entry name" value="PEPTIDASE M28 DOMAIN-CONTAINING PROTEIN"/>
    <property type="match status" value="1"/>
</dbReference>
<dbReference type="PANTHER" id="PTHR12147">
    <property type="entry name" value="METALLOPEPTIDASE M28 FAMILY MEMBER"/>
    <property type="match status" value="1"/>
</dbReference>
<dbReference type="Proteomes" id="UP000318693">
    <property type="component" value="Unassembled WGS sequence"/>
</dbReference>
<feature type="compositionally biased region" description="Basic and acidic residues" evidence="1">
    <location>
        <begin position="548"/>
        <end position="561"/>
    </location>
</feature>
<organism evidence="4 5">
    <name type="scientific">Georgenia yuyongxinii</name>
    <dbReference type="NCBI Taxonomy" id="2589797"/>
    <lineage>
        <taxon>Bacteria</taxon>
        <taxon>Bacillati</taxon>
        <taxon>Actinomycetota</taxon>
        <taxon>Actinomycetes</taxon>
        <taxon>Micrococcales</taxon>
        <taxon>Bogoriellaceae</taxon>
        <taxon>Georgenia</taxon>
    </lineage>
</organism>
<feature type="region of interest" description="Disordered" evidence="1">
    <location>
        <begin position="537"/>
        <end position="561"/>
    </location>
</feature>
<keyword evidence="4" id="KW-0378">Hydrolase</keyword>
<feature type="region of interest" description="Disordered" evidence="1">
    <location>
        <begin position="14"/>
        <end position="49"/>
    </location>
</feature>
<feature type="compositionally biased region" description="Basic and acidic residues" evidence="1">
    <location>
        <begin position="22"/>
        <end position="40"/>
    </location>
</feature>
<dbReference type="Pfam" id="PF04389">
    <property type="entry name" value="Peptidase_M28"/>
    <property type="match status" value="1"/>
</dbReference>
<evidence type="ECO:0000256" key="1">
    <source>
        <dbReference type="SAM" id="MobiDB-lite"/>
    </source>
</evidence>
<dbReference type="Pfam" id="PF02225">
    <property type="entry name" value="PA"/>
    <property type="match status" value="1"/>
</dbReference>
<dbReference type="Gene3D" id="3.50.30.30">
    <property type="match status" value="1"/>
</dbReference>
<dbReference type="GO" id="GO:0006508">
    <property type="term" value="P:proteolysis"/>
    <property type="evidence" value="ECO:0007669"/>
    <property type="project" value="InterPro"/>
</dbReference>
<evidence type="ECO:0000259" key="3">
    <source>
        <dbReference type="Pfam" id="PF04389"/>
    </source>
</evidence>
<dbReference type="AlphaFoldDB" id="A0A552WN85"/>
<keyword evidence="5" id="KW-1185">Reference proteome</keyword>
<dbReference type="Gene3D" id="3.40.630.10">
    <property type="entry name" value="Zn peptidases"/>
    <property type="match status" value="1"/>
</dbReference>
<evidence type="ECO:0000313" key="5">
    <source>
        <dbReference type="Proteomes" id="UP000318693"/>
    </source>
</evidence>
<accession>A0A552WN85</accession>
<proteinExistence type="predicted"/>
<dbReference type="SUPFAM" id="SSF53187">
    <property type="entry name" value="Zn-dependent exopeptidases"/>
    <property type="match status" value="1"/>
</dbReference>
<dbReference type="InterPro" id="IPR046450">
    <property type="entry name" value="PA_dom_sf"/>
</dbReference>
<gene>
    <name evidence="4" type="ORF">FJ693_14450</name>
</gene>
<sequence>MAWAWHVHAVAGTVPSSGLDPRAAERDGQKPPQFGRHDPVVPRGPTGPRHLEEAHVQIDRRRLAALSAATILLTTAAATPALAKPNPNNSKKLTQAVTVEAVHDHLEVFQALADKHGNRASGTDGYAAGAEYVVSQLKAAGYTPEIQEFGFDYWELESASLKQTAPSQRDLAGNPMEYSPSAPAGGVSGPLVAPANPLGCEVKDYAGADLTGKIALVSRGTCAFAVKAVTAGAAGALGVIVYNNAPGELNGTYGGLDDAHVPGFGITQELGQDLLAQVAAGTVGVHLDVQADSRAETTFNIIAETDTGRSDNVVMLGAHLDGVVDGPGINDNGSGSAAILETAIQLAEVNKLNNKVRFAWWGAEENGLLGSWHYVDDLVARDQQNGTDELGNIATYLNFDMVASPNHVIGVYDADESTHKAPVEVPRGSAESEAVFTGYFDRIGQAWVDTEFSGRSDYQAFISNGVPASGLFTGADGVKTPEQVSLFGGTAGITYDPNYHTAKDDLANVDLEALDVMSDAIAHAAITLAQDTAAINGKHSAGKSGKPHPREALPVGEHDAA</sequence>
<feature type="domain" description="PA" evidence="2">
    <location>
        <begin position="187"/>
        <end position="274"/>
    </location>
</feature>
<dbReference type="InterPro" id="IPR003137">
    <property type="entry name" value="PA_domain"/>
</dbReference>
<comment type="caution">
    <text evidence="4">The sequence shown here is derived from an EMBL/GenBank/DDBJ whole genome shotgun (WGS) entry which is preliminary data.</text>
</comment>
<name>A0A552WN85_9MICO</name>
<dbReference type="InterPro" id="IPR007484">
    <property type="entry name" value="Peptidase_M28"/>
</dbReference>
<dbReference type="SUPFAM" id="SSF52025">
    <property type="entry name" value="PA domain"/>
    <property type="match status" value="1"/>
</dbReference>
<dbReference type="InterPro" id="IPR045175">
    <property type="entry name" value="M28_fam"/>
</dbReference>
<reference evidence="4 5" key="1">
    <citation type="submission" date="2019-07" db="EMBL/GenBank/DDBJ databases">
        <title>Georgenia wutianyii sp. nov. and Georgenia *** sp. nov. isolated from plateau pika (Ochotona curzoniae) in the Qinghai-Tibet plateau of China.</title>
        <authorList>
            <person name="Tian Z."/>
        </authorList>
    </citation>
    <scope>NUCLEOTIDE SEQUENCE [LARGE SCALE GENOMIC DNA]</scope>
    <source>
        <strain evidence="4 5">Z446</strain>
    </source>
</reference>
<protein>
    <submittedName>
        <fullName evidence="4">M20/M25/M40 family metallo-hydrolase</fullName>
    </submittedName>
</protein>
<evidence type="ECO:0000313" key="4">
    <source>
        <dbReference type="EMBL" id="TRW44212.1"/>
    </source>
</evidence>
<evidence type="ECO:0000259" key="2">
    <source>
        <dbReference type="Pfam" id="PF02225"/>
    </source>
</evidence>
<dbReference type="GO" id="GO:0008235">
    <property type="term" value="F:metalloexopeptidase activity"/>
    <property type="evidence" value="ECO:0007669"/>
    <property type="project" value="InterPro"/>
</dbReference>